<organism evidence="2 3">
    <name type="scientific">Cronartium quercuum f. sp. fusiforme G11</name>
    <dbReference type="NCBI Taxonomy" id="708437"/>
    <lineage>
        <taxon>Eukaryota</taxon>
        <taxon>Fungi</taxon>
        <taxon>Dikarya</taxon>
        <taxon>Basidiomycota</taxon>
        <taxon>Pucciniomycotina</taxon>
        <taxon>Pucciniomycetes</taxon>
        <taxon>Pucciniales</taxon>
        <taxon>Coleosporiaceae</taxon>
        <taxon>Cronartium</taxon>
    </lineage>
</organism>
<feature type="non-terminal residue" evidence="2">
    <location>
        <position position="311"/>
    </location>
</feature>
<feature type="compositionally biased region" description="Polar residues" evidence="1">
    <location>
        <begin position="181"/>
        <end position="192"/>
    </location>
</feature>
<feature type="compositionally biased region" description="Basic and acidic residues" evidence="1">
    <location>
        <begin position="240"/>
        <end position="249"/>
    </location>
</feature>
<dbReference type="AlphaFoldDB" id="A0A9P6NN88"/>
<reference evidence="2" key="1">
    <citation type="submission" date="2013-11" db="EMBL/GenBank/DDBJ databases">
        <title>Genome sequence of the fusiform rust pathogen reveals effectors for host alternation and coevolution with pine.</title>
        <authorList>
            <consortium name="DOE Joint Genome Institute"/>
            <person name="Smith K."/>
            <person name="Pendleton A."/>
            <person name="Kubisiak T."/>
            <person name="Anderson C."/>
            <person name="Salamov A."/>
            <person name="Aerts A."/>
            <person name="Riley R."/>
            <person name="Clum A."/>
            <person name="Lindquist E."/>
            <person name="Ence D."/>
            <person name="Campbell M."/>
            <person name="Kronenberg Z."/>
            <person name="Feau N."/>
            <person name="Dhillon B."/>
            <person name="Hamelin R."/>
            <person name="Burleigh J."/>
            <person name="Smith J."/>
            <person name="Yandell M."/>
            <person name="Nelson C."/>
            <person name="Grigoriev I."/>
            <person name="Davis J."/>
        </authorList>
    </citation>
    <scope>NUCLEOTIDE SEQUENCE</scope>
    <source>
        <strain evidence="2">G11</strain>
    </source>
</reference>
<evidence type="ECO:0000313" key="2">
    <source>
        <dbReference type="EMBL" id="KAG0150270.1"/>
    </source>
</evidence>
<protein>
    <submittedName>
        <fullName evidence="2">Uncharacterized protein</fullName>
    </submittedName>
</protein>
<feature type="region of interest" description="Disordered" evidence="1">
    <location>
        <begin position="236"/>
        <end position="311"/>
    </location>
</feature>
<gene>
    <name evidence="2" type="ORF">CROQUDRAFT_9701</name>
</gene>
<proteinExistence type="predicted"/>
<sequence length="311" mass="31458">ATVSKARSIPSSPRSPTKLAKRQAYQSTAAFPLQPQSDSSGMAGSENSNETHSAGASNGDGTMMAGENPYQPASAQREVQYPPGLGDISALYNPGDTPATRQEAEMAPGANGNNRIANSSGSGFGSVGHTAQDLDGPFANVIKGPGMNRQVSGQGGVRPGVATPGESLNNGPMLSGVHRSAGQNPTEGHYQQPSDANLAPLLANNSLSAAVPSPVATLLPPVYSPLAAGNVNVTTVPASEKPDSSRELRTGLGGAYASNGTSIPNVNVSGTEDGSNLSTTEGSTSLTLLENNGNDTSHTQGNDTKDVASYT</sequence>
<name>A0A9P6NN88_9BASI</name>
<comment type="caution">
    <text evidence="2">The sequence shown here is derived from an EMBL/GenBank/DDBJ whole genome shotgun (WGS) entry which is preliminary data.</text>
</comment>
<feature type="compositionally biased region" description="Polar residues" evidence="1">
    <location>
        <begin position="258"/>
        <end position="273"/>
    </location>
</feature>
<feature type="compositionally biased region" description="Polar residues" evidence="1">
    <location>
        <begin position="111"/>
        <end position="121"/>
    </location>
</feature>
<keyword evidence="3" id="KW-1185">Reference proteome</keyword>
<evidence type="ECO:0000256" key="1">
    <source>
        <dbReference type="SAM" id="MobiDB-lite"/>
    </source>
</evidence>
<feature type="compositionally biased region" description="Polar residues" evidence="1">
    <location>
        <begin position="1"/>
        <end position="15"/>
    </location>
</feature>
<evidence type="ECO:0000313" key="3">
    <source>
        <dbReference type="Proteomes" id="UP000886653"/>
    </source>
</evidence>
<feature type="region of interest" description="Disordered" evidence="1">
    <location>
        <begin position="1"/>
        <end position="196"/>
    </location>
</feature>
<feature type="compositionally biased region" description="Polar residues" evidence="1">
    <location>
        <begin position="24"/>
        <end position="60"/>
    </location>
</feature>
<feature type="compositionally biased region" description="Polar residues" evidence="1">
    <location>
        <begin position="292"/>
        <end position="302"/>
    </location>
</feature>
<dbReference type="EMBL" id="MU167221">
    <property type="protein sequence ID" value="KAG0150270.1"/>
    <property type="molecule type" value="Genomic_DNA"/>
</dbReference>
<dbReference type="Proteomes" id="UP000886653">
    <property type="component" value="Unassembled WGS sequence"/>
</dbReference>
<accession>A0A9P6NN88</accession>
<feature type="non-terminal residue" evidence="2">
    <location>
        <position position="1"/>
    </location>
</feature>
<feature type="compositionally biased region" description="Low complexity" evidence="1">
    <location>
        <begin position="274"/>
        <end position="291"/>
    </location>
</feature>